<feature type="compositionally biased region" description="Acidic residues" evidence="1">
    <location>
        <begin position="169"/>
        <end position="181"/>
    </location>
</feature>
<dbReference type="RefSeq" id="XP_044562519.1">
    <property type="nucleotide sequence ID" value="XM_044706398.1"/>
</dbReference>
<evidence type="ECO:0000313" key="3">
    <source>
        <dbReference type="Proteomes" id="UP000444721"/>
    </source>
</evidence>
<sequence>MSSTSSLEVRHVWWRRAMNDKDPIFGKDFLGAVKGLCIQQCGKSRNDNLVVVRRVVLEEFNCPLQRNNNGLLLEHPISIVIGKMHLDHTLESEETDVMVIGEEGGRIKVFTMKNQQVDSNNEEEEDEWKLFKTYDLNHLLLSHHQQQQQAIKSSSLDLNHNEHDHNDQEEVSEEEEEEEEEPIRSPYLSSLLLDEEGGYLYVGDEINHCSHVLNVKSGEWVMPSFGTFGDEETAEAFHCVTGMCFEKKRKWLLVVDCENHRIKICQ</sequence>
<dbReference type="VEuPathDB" id="AmoebaDB:NfTy_059150"/>
<keyword evidence="3" id="KW-1185">Reference proteome</keyword>
<protein>
    <submittedName>
        <fullName evidence="2">Uncharacterized protein</fullName>
    </submittedName>
</protein>
<gene>
    <name evidence="2" type="ORF">FDP41_003128</name>
</gene>
<organism evidence="2 3">
    <name type="scientific">Naegleria fowleri</name>
    <name type="common">Brain eating amoeba</name>
    <dbReference type="NCBI Taxonomy" id="5763"/>
    <lineage>
        <taxon>Eukaryota</taxon>
        <taxon>Discoba</taxon>
        <taxon>Heterolobosea</taxon>
        <taxon>Tetramitia</taxon>
        <taxon>Eutetramitia</taxon>
        <taxon>Vahlkampfiidae</taxon>
        <taxon>Naegleria</taxon>
    </lineage>
</organism>
<dbReference type="VEuPathDB" id="AmoebaDB:FDP41_003128"/>
<evidence type="ECO:0000256" key="1">
    <source>
        <dbReference type="SAM" id="MobiDB-lite"/>
    </source>
</evidence>
<dbReference type="SUPFAM" id="SSF50969">
    <property type="entry name" value="YVTN repeat-like/Quinoprotein amine dehydrogenase"/>
    <property type="match status" value="1"/>
</dbReference>
<dbReference type="AlphaFoldDB" id="A0A6A5BRN5"/>
<dbReference type="InterPro" id="IPR011042">
    <property type="entry name" value="6-blade_b-propeller_TolB-like"/>
</dbReference>
<feature type="region of interest" description="Disordered" evidence="1">
    <location>
        <begin position="158"/>
        <end position="187"/>
    </location>
</feature>
<dbReference type="GeneID" id="68110346"/>
<feature type="compositionally biased region" description="Basic and acidic residues" evidence="1">
    <location>
        <begin position="159"/>
        <end position="168"/>
    </location>
</feature>
<dbReference type="Proteomes" id="UP000444721">
    <property type="component" value="Unassembled WGS sequence"/>
</dbReference>
<dbReference type="InterPro" id="IPR011044">
    <property type="entry name" value="Quino_amine_DH_bsu"/>
</dbReference>
<name>A0A6A5BRN5_NAEFO</name>
<accession>A0A6A5BRN5</accession>
<proteinExistence type="predicted"/>
<dbReference type="OrthoDB" id="10526205at2759"/>
<dbReference type="Gene3D" id="2.120.10.30">
    <property type="entry name" value="TolB, C-terminal domain"/>
    <property type="match status" value="1"/>
</dbReference>
<evidence type="ECO:0000313" key="2">
    <source>
        <dbReference type="EMBL" id="KAF0977806.1"/>
    </source>
</evidence>
<reference evidence="2 3" key="1">
    <citation type="journal article" date="2019" name="Sci. Rep.">
        <title>Nanopore sequencing improves the draft genome of the human pathogenic amoeba Naegleria fowleri.</title>
        <authorList>
            <person name="Liechti N."/>
            <person name="Schurch N."/>
            <person name="Bruggmann R."/>
            <person name="Wittwer M."/>
        </authorList>
    </citation>
    <scope>NUCLEOTIDE SEQUENCE [LARGE SCALE GENOMIC DNA]</scope>
    <source>
        <strain evidence="2 3">ATCC 30894</strain>
    </source>
</reference>
<dbReference type="EMBL" id="VFQX01000033">
    <property type="protein sequence ID" value="KAF0977806.1"/>
    <property type="molecule type" value="Genomic_DNA"/>
</dbReference>
<comment type="caution">
    <text evidence="2">The sequence shown here is derived from an EMBL/GenBank/DDBJ whole genome shotgun (WGS) entry which is preliminary data.</text>
</comment>